<dbReference type="Gene3D" id="3.40.50.300">
    <property type="entry name" value="P-loop containing nucleotide triphosphate hydrolases"/>
    <property type="match status" value="1"/>
</dbReference>
<proteinExistence type="inferred from homology"/>
<keyword evidence="4 7" id="KW-0067">ATP-binding</keyword>
<reference evidence="8" key="1">
    <citation type="journal article" date="2019" name="Int. J. Syst. Evol. Microbiol.">
        <title>The Global Catalogue of Microorganisms (GCM) 10K type strain sequencing project: providing services to taxonomists for standard genome sequencing and annotation.</title>
        <authorList>
            <consortium name="The Broad Institute Genomics Platform"/>
            <consortium name="The Broad Institute Genome Sequencing Center for Infectious Disease"/>
            <person name="Wu L."/>
            <person name="Ma J."/>
        </authorList>
    </citation>
    <scope>NUCLEOTIDE SEQUENCE [LARGE SCALE GENOMIC DNA]</scope>
    <source>
        <strain evidence="8">JCM 16950</strain>
    </source>
</reference>
<dbReference type="InterPro" id="IPR017871">
    <property type="entry name" value="ABC_transporter-like_CS"/>
</dbReference>
<dbReference type="InterPro" id="IPR013563">
    <property type="entry name" value="Oligopep_ABC_C"/>
</dbReference>
<evidence type="ECO:0000313" key="8">
    <source>
        <dbReference type="Proteomes" id="UP001500540"/>
    </source>
</evidence>
<gene>
    <name evidence="7" type="ORF">GCM10022240_18030</name>
</gene>
<dbReference type="Pfam" id="PF00005">
    <property type="entry name" value="ABC_tran"/>
    <property type="match status" value="1"/>
</dbReference>
<organism evidence="7 8">
    <name type="scientific">Microbacterium kribbense</name>
    <dbReference type="NCBI Taxonomy" id="433645"/>
    <lineage>
        <taxon>Bacteria</taxon>
        <taxon>Bacillati</taxon>
        <taxon>Actinomycetota</taxon>
        <taxon>Actinomycetes</taxon>
        <taxon>Micrococcales</taxon>
        <taxon>Microbacteriaceae</taxon>
        <taxon>Microbacterium</taxon>
    </lineage>
</organism>
<keyword evidence="2" id="KW-0813">Transport</keyword>
<evidence type="ECO:0000313" key="7">
    <source>
        <dbReference type="EMBL" id="GAA3765941.1"/>
    </source>
</evidence>
<dbReference type="CDD" id="cd03257">
    <property type="entry name" value="ABC_NikE_OppD_transporters"/>
    <property type="match status" value="1"/>
</dbReference>
<protein>
    <submittedName>
        <fullName evidence="7">Dipeptide ABC transporter ATP-binding protein</fullName>
    </submittedName>
</protein>
<feature type="region of interest" description="Disordered" evidence="5">
    <location>
        <begin position="280"/>
        <end position="301"/>
    </location>
</feature>
<comment type="similarity">
    <text evidence="1">Belongs to the ABC transporter superfamily.</text>
</comment>
<evidence type="ECO:0000256" key="2">
    <source>
        <dbReference type="ARBA" id="ARBA00022448"/>
    </source>
</evidence>
<dbReference type="InterPro" id="IPR003439">
    <property type="entry name" value="ABC_transporter-like_ATP-bd"/>
</dbReference>
<keyword evidence="8" id="KW-1185">Reference proteome</keyword>
<dbReference type="EMBL" id="BAABAF010000006">
    <property type="protein sequence ID" value="GAA3765941.1"/>
    <property type="molecule type" value="Genomic_DNA"/>
</dbReference>
<evidence type="ECO:0000259" key="6">
    <source>
        <dbReference type="PROSITE" id="PS50893"/>
    </source>
</evidence>
<comment type="caution">
    <text evidence="7">The sequence shown here is derived from an EMBL/GenBank/DDBJ whole genome shotgun (WGS) entry which is preliminary data.</text>
</comment>
<dbReference type="InterPro" id="IPR003593">
    <property type="entry name" value="AAA+_ATPase"/>
</dbReference>
<feature type="domain" description="ABC transporter" evidence="6">
    <location>
        <begin position="20"/>
        <end position="270"/>
    </location>
</feature>
<name>A0ABP7GIH5_9MICO</name>
<dbReference type="PROSITE" id="PS00211">
    <property type="entry name" value="ABC_TRANSPORTER_1"/>
    <property type="match status" value="1"/>
</dbReference>
<dbReference type="InterPro" id="IPR027417">
    <property type="entry name" value="P-loop_NTPase"/>
</dbReference>
<evidence type="ECO:0000256" key="1">
    <source>
        <dbReference type="ARBA" id="ARBA00005417"/>
    </source>
</evidence>
<keyword evidence="3" id="KW-0547">Nucleotide-binding</keyword>
<evidence type="ECO:0000256" key="5">
    <source>
        <dbReference type="SAM" id="MobiDB-lite"/>
    </source>
</evidence>
<dbReference type="NCBIfam" id="TIGR01727">
    <property type="entry name" value="oligo_HPY"/>
    <property type="match status" value="1"/>
</dbReference>
<dbReference type="Proteomes" id="UP001500540">
    <property type="component" value="Unassembled WGS sequence"/>
</dbReference>
<dbReference type="SUPFAM" id="SSF52540">
    <property type="entry name" value="P-loop containing nucleoside triphosphate hydrolases"/>
    <property type="match status" value="1"/>
</dbReference>
<accession>A0ABP7GIH5</accession>
<dbReference type="SMART" id="SM00382">
    <property type="entry name" value="AAA"/>
    <property type="match status" value="1"/>
</dbReference>
<dbReference type="Pfam" id="PF08352">
    <property type="entry name" value="oligo_HPY"/>
    <property type="match status" value="1"/>
</dbReference>
<dbReference type="PANTHER" id="PTHR43776:SF7">
    <property type="entry name" value="D,D-DIPEPTIDE TRANSPORT ATP-BINDING PROTEIN DDPF-RELATED"/>
    <property type="match status" value="1"/>
</dbReference>
<dbReference type="RefSeq" id="WP_344782741.1">
    <property type="nucleotide sequence ID" value="NZ_BAABAF010000006.1"/>
</dbReference>
<dbReference type="GO" id="GO:0005524">
    <property type="term" value="F:ATP binding"/>
    <property type="evidence" value="ECO:0007669"/>
    <property type="project" value="UniProtKB-KW"/>
</dbReference>
<evidence type="ECO:0000256" key="4">
    <source>
        <dbReference type="ARBA" id="ARBA00022840"/>
    </source>
</evidence>
<dbReference type="InterPro" id="IPR050319">
    <property type="entry name" value="ABC_transp_ATP-bind"/>
</dbReference>
<dbReference type="PANTHER" id="PTHR43776">
    <property type="entry name" value="TRANSPORT ATP-BINDING PROTEIN"/>
    <property type="match status" value="1"/>
</dbReference>
<sequence>MTDTDQMTLSTTATRLEPLLSVRNLVQEFVSRGPGGVKTGVVHAVSDVSLDLMSGETLGIVGETGSGKTTLARSIIQLDRPQSGEVIFEGQNLVGMSKRRLKQARANIQMVYQDPFGSLNPRWRIQDVVEEPLLGYTRMKSAARRERVRELLDMVGLNPDVYLRRRPMELSGGQAQRVAIARAIALNPKIIICDEAISSLDVLIQAQIINLFEKLRAELGLSYLFIAHNLATVKQVSDRVAVMYLGRIVEVGPSEQIYNAPLHPYTRALLDSVPGLDPETGVAHRPVAQEGETPSPLDPPSGCRFRTRCPFAQDICAEVNPALIEHRPGHLAACHFPLDDPDGVAAALK</sequence>
<dbReference type="PROSITE" id="PS50893">
    <property type="entry name" value="ABC_TRANSPORTER_2"/>
    <property type="match status" value="1"/>
</dbReference>
<evidence type="ECO:0000256" key="3">
    <source>
        <dbReference type="ARBA" id="ARBA00022741"/>
    </source>
</evidence>